<dbReference type="PANTHER" id="PTHR30483:SF6">
    <property type="entry name" value="PERIPLASMIC BINDING PROTEIN OF ABC TRANSPORTER FOR NATURAL AMINO ACIDS"/>
    <property type="match status" value="1"/>
</dbReference>
<feature type="chain" id="PRO_5046336284" description="Leucine-binding protein domain-containing protein" evidence="3">
    <location>
        <begin position="27"/>
        <end position="390"/>
    </location>
</feature>
<sequence>MRSLVTAASAAVLLLAVAGCGGGSQAANAPQGEPLVLGIVNTDSSAGSLKSTGDGLEAWVKAQNAKGGVQGRPLEVSRCDDAGDPQKNADCARRMVADPKVLVIAGSAGRHLGATSGPIFEAASMPVICASPSSVQEFSGKTAFCIRGGHLVGFASVLDYWKKNNINTVTYVAQDTAAGHSSANDLKTLQSIVGTTPAGESYVPQNSPDFLPAAQAAEASDPNAILLGMAPNVTLQMLQAFQTVGSKPTLGTNGGSLNGAVISSPASEGLYADNSFPVFSSTDPAMTEFKNGMGEAGFDKEIDGYALAGWLTGKVFENVANQVGPNPTRESILKVLMDGKVENVPLLPAVLSRANAPKSIPNLGAIANPTTHVVQIKNGELTDLGTFTMP</sequence>
<keyword evidence="2 3" id="KW-0732">Signal</keyword>
<dbReference type="RefSeq" id="WP_345423414.1">
    <property type="nucleotide sequence ID" value="NZ_BAABGT010000076.1"/>
</dbReference>
<accession>A0ABP8RZD0</accession>
<dbReference type="Proteomes" id="UP001501598">
    <property type="component" value="Unassembled WGS sequence"/>
</dbReference>
<reference evidence="6" key="1">
    <citation type="journal article" date="2019" name="Int. J. Syst. Evol. Microbiol.">
        <title>The Global Catalogue of Microorganisms (GCM) 10K type strain sequencing project: providing services to taxonomists for standard genome sequencing and annotation.</title>
        <authorList>
            <consortium name="The Broad Institute Genomics Platform"/>
            <consortium name="The Broad Institute Genome Sequencing Center for Infectious Disease"/>
            <person name="Wu L."/>
            <person name="Ma J."/>
        </authorList>
    </citation>
    <scope>NUCLEOTIDE SEQUENCE [LARGE SCALE GENOMIC DNA]</scope>
    <source>
        <strain evidence="6">JCM 17906</strain>
    </source>
</reference>
<evidence type="ECO:0000313" key="6">
    <source>
        <dbReference type="Proteomes" id="UP001501598"/>
    </source>
</evidence>
<dbReference type="PANTHER" id="PTHR30483">
    <property type="entry name" value="LEUCINE-SPECIFIC-BINDING PROTEIN"/>
    <property type="match status" value="1"/>
</dbReference>
<gene>
    <name evidence="5" type="ORF">GCM10023175_50160</name>
</gene>
<feature type="signal peptide" evidence="3">
    <location>
        <begin position="1"/>
        <end position="26"/>
    </location>
</feature>
<dbReference type="PROSITE" id="PS51257">
    <property type="entry name" value="PROKAR_LIPOPROTEIN"/>
    <property type="match status" value="1"/>
</dbReference>
<dbReference type="Pfam" id="PF13458">
    <property type="entry name" value="Peripla_BP_6"/>
    <property type="match status" value="1"/>
</dbReference>
<proteinExistence type="inferred from homology"/>
<evidence type="ECO:0000256" key="3">
    <source>
        <dbReference type="SAM" id="SignalP"/>
    </source>
</evidence>
<comment type="caution">
    <text evidence="5">The sequence shown here is derived from an EMBL/GenBank/DDBJ whole genome shotgun (WGS) entry which is preliminary data.</text>
</comment>
<name>A0ABP8RZD0_9PSEU</name>
<dbReference type="Gene3D" id="3.40.50.2300">
    <property type="match status" value="2"/>
</dbReference>
<evidence type="ECO:0000256" key="1">
    <source>
        <dbReference type="ARBA" id="ARBA00010062"/>
    </source>
</evidence>
<comment type="similarity">
    <text evidence="1">Belongs to the leucine-binding protein family.</text>
</comment>
<organism evidence="5 6">
    <name type="scientific">Pseudonocardia xishanensis</name>
    <dbReference type="NCBI Taxonomy" id="630995"/>
    <lineage>
        <taxon>Bacteria</taxon>
        <taxon>Bacillati</taxon>
        <taxon>Actinomycetota</taxon>
        <taxon>Actinomycetes</taxon>
        <taxon>Pseudonocardiales</taxon>
        <taxon>Pseudonocardiaceae</taxon>
        <taxon>Pseudonocardia</taxon>
    </lineage>
</organism>
<dbReference type="SUPFAM" id="SSF53822">
    <property type="entry name" value="Periplasmic binding protein-like I"/>
    <property type="match status" value="1"/>
</dbReference>
<evidence type="ECO:0000256" key="2">
    <source>
        <dbReference type="ARBA" id="ARBA00022729"/>
    </source>
</evidence>
<dbReference type="InterPro" id="IPR051010">
    <property type="entry name" value="BCAA_transport"/>
</dbReference>
<protein>
    <recommendedName>
        <fullName evidence="4">Leucine-binding protein domain-containing protein</fullName>
    </recommendedName>
</protein>
<dbReference type="InterPro" id="IPR028082">
    <property type="entry name" value="Peripla_BP_I"/>
</dbReference>
<dbReference type="InterPro" id="IPR028081">
    <property type="entry name" value="Leu-bd"/>
</dbReference>
<keyword evidence="6" id="KW-1185">Reference proteome</keyword>
<feature type="domain" description="Leucine-binding protein" evidence="4">
    <location>
        <begin position="37"/>
        <end position="346"/>
    </location>
</feature>
<dbReference type="EMBL" id="BAABGT010000076">
    <property type="protein sequence ID" value="GAA4553681.1"/>
    <property type="molecule type" value="Genomic_DNA"/>
</dbReference>
<evidence type="ECO:0000313" key="5">
    <source>
        <dbReference type="EMBL" id="GAA4553681.1"/>
    </source>
</evidence>
<evidence type="ECO:0000259" key="4">
    <source>
        <dbReference type="Pfam" id="PF13458"/>
    </source>
</evidence>